<keyword evidence="6 13" id="KW-0332">GMP biosynthesis</keyword>
<keyword evidence="9 13" id="KW-0560">Oxidoreductase</keyword>
<sequence length="486" mass="52848">MAGSKIQEGLTFDDVLLQPRRSEVLPREVNLTTRFSKKITLKLPLVSAAMDTVTESAMAITLAHQGGIGVIHKNMSIERQAEEVRGVKRAESWIIEDPFTVSPDTSLREVRALMERYHCGGFPVIDAERKVLGIITTRDIMFEDNLSLPVENVMTSQNLITAKKGTSINKAREILKRAKVEKLLIVDNKGRLAGLVTAKDIQKKLEHPDATVDERGRLRCAAAVGVSRDSLDRVEALIEADVDAIVIDTAHAHSKLVLDLARKLRKKMSNAQLVVGNIGTSEAAKDLLKLDPDAIKVGIGPGSICTTRVIAGIGIPQLTAIMNCYAETKQAKVPLIADGGIRYSGDIVKALAVGADSVMIGNLFAGTDESPGESILLEGRRFKIYRAMGSIDAMRQGSADRYFQEEAKKFVPEGIEGIVPYRGSVCEQIYQLAGGTKSGLGYVGAKTIAQLRQRARFVQISGAGLKEGHPHDVRITKEAPNYELHP</sequence>
<dbReference type="EMBL" id="NJBO01000024">
    <property type="protein sequence ID" value="TKJ39158.1"/>
    <property type="molecule type" value="Genomic_DNA"/>
</dbReference>
<feature type="binding site" evidence="13">
    <location>
        <begin position="385"/>
        <end position="389"/>
    </location>
    <ligand>
        <name>IMP</name>
        <dbReference type="ChEBI" id="CHEBI:58053"/>
    </ligand>
</feature>
<feature type="binding site" evidence="13">
    <location>
        <begin position="361"/>
        <end position="362"/>
    </location>
    <ligand>
        <name>IMP</name>
        <dbReference type="ChEBI" id="CHEBI:58053"/>
    </ligand>
</feature>
<dbReference type="InterPro" id="IPR046342">
    <property type="entry name" value="CBS_dom_sf"/>
</dbReference>
<comment type="catalytic activity">
    <reaction evidence="12 13 19">
        <text>IMP + NAD(+) + H2O = XMP + NADH + H(+)</text>
        <dbReference type="Rhea" id="RHEA:11708"/>
        <dbReference type="ChEBI" id="CHEBI:15377"/>
        <dbReference type="ChEBI" id="CHEBI:15378"/>
        <dbReference type="ChEBI" id="CHEBI:57464"/>
        <dbReference type="ChEBI" id="CHEBI:57540"/>
        <dbReference type="ChEBI" id="CHEBI:57945"/>
        <dbReference type="ChEBI" id="CHEBI:58053"/>
        <dbReference type="EC" id="1.1.1.205"/>
    </reaction>
</comment>
<dbReference type="GO" id="GO:0046872">
    <property type="term" value="F:metal ion binding"/>
    <property type="evidence" value="ECO:0007669"/>
    <property type="project" value="UniProtKB-UniRule"/>
</dbReference>
<evidence type="ECO:0000256" key="9">
    <source>
        <dbReference type="ARBA" id="ARBA00023002"/>
    </source>
</evidence>
<feature type="binding site" description="in other chain" evidence="13 16">
    <location>
        <position position="305"/>
    </location>
    <ligand>
        <name>K(+)</name>
        <dbReference type="ChEBI" id="CHEBI:29103"/>
        <note>ligand shared between two tetrameric partners</note>
    </ligand>
</feature>
<dbReference type="GO" id="GO:0006177">
    <property type="term" value="P:GMP biosynthetic process"/>
    <property type="evidence" value="ECO:0007669"/>
    <property type="project" value="UniProtKB-UniRule"/>
</dbReference>
<dbReference type="UniPathway" id="UPA00601">
    <property type="reaction ID" value="UER00295"/>
</dbReference>
<comment type="caution">
    <text evidence="13">Lacks conserved residue(s) required for the propagation of feature annotation.</text>
</comment>
<dbReference type="EC" id="1.1.1.205" evidence="13 19"/>
<dbReference type="GO" id="GO:0000166">
    <property type="term" value="F:nucleotide binding"/>
    <property type="evidence" value="ECO:0007669"/>
    <property type="project" value="UniProtKB-UniRule"/>
</dbReference>
<evidence type="ECO:0000256" key="7">
    <source>
        <dbReference type="ARBA" id="ARBA00022755"/>
    </source>
</evidence>
<dbReference type="InterPro" id="IPR000644">
    <property type="entry name" value="CBS_dom"/>
</dbReference>
<dbReference type="InterPro" id="IPR013785">
    <property type="entry name" value="Aldolase_TIM"/>
</dbReference>
<dbReference type="PANTHER" id="PTHR11911">
    <property type="entry name" value="INOSINE-5-MONOPHOSPHATE DEHYDROGENASE RELATED"/>
    <property type="match status" value="1"/>
</dbReference>
<dbReference type="SUPFAM" id="SSF51412">
    <property type="entry name" value="Inosine monophosphate dehydrogenase (IMPDH)"/>
    <property type="match status" value="1"/>
</dbReference>
<dbReference type="Pfam" id="PF00478">
    <property type="entry name" value="IMPDH"/>
    <property type="match status" value="1"/>
</dbReference>
<feature type="binding site" evidence="13">
    <location>
        <position position="248"/>
    </location>
    <ligand>
        <name>NAD(+)</name>
        <dbReference type="ChEBI" id="CHEBI:57540"/>
    </ligand>
</feature>
<evidence type="ECO:0000256" key="13">
    <source>
        <dbReference type="HAMAP-Rule" id="MF_01964"/>
    </source>
</evidence>
<dbReference type="SMART" id="SM00116">
    <property type="entry name" value="CBS"/>
    <property type="match status" value="2"/>
</dbReference>
<comment type="cofactor">
    <cofactor evidence="1 13">
        <name>K(+)</name>
        <dbReference type="ChEBI" id="CHEBI:29103"/>
    </cofactor>
</comment>
<evidence type="ECO:0000256" key="12">
    <source>
        <dbReference type="ARBA" id="ARBA00048028"/>
    </source>
</evidence>
<dbReference type="GO" id="GO:0006183">
    <property type="term" value="P:GTP biosynthetic process"/>
    <property type="evidence" value="ECO:0007669"/>
    <property type="project" value="TreeGrafter"/>
</dbReference>
<keyword evidence="10 13" id="KW-0520">NAD</keyword>
<evidence type="ECO:0000256" key="16">
    <source>
        <dbReference type="PIRSR" id="PIRSR000130-4"/>
    </source>
</evidence>
<evidence type="ECO:0000256" key="18">
    <source>
        <dbReference type="RuleBase" id="RU003927"/>
    </source>
</evidence>
<dbReference type="InterPro" id="IPR015875">
    <property type="entry name" value="IMP_DH/GMP_Rdtase_CS"/>
</dbReference>
<evidence type="ECO:0000256" key="14">
    <source>
        <dbReference type="PIRSR" id="PIRSR000130-1"/>
    </source>
</evidence>
<evidence type="ECO:0000256" key="3">
    <source>
        <dbReference type="ARBA" id="ARBA00011881"/>
    </source>
</evidence>
<dbReference type="GO" id="GO:0003938">
    <property type="term" value="F:IMP dehydrogenase activity"/>
    <property type="evidence" value="ECO:0007669"/>
    <property type="project" value="UniProtKB-UniRule"/>
</dbReference>
<reference evidence="21 22" key="1">
    <citation type="submission" date="2017-06" db="EMBL/GenBank/DDBJ databases">
        <title>Novel microbial phyla capable of carbon fixation and sulfur reduction in deep-sea sediments.</title>
        <authorList>
            <person name="Huang J."/>
            <person name="Baker B."/>
            <person name="Wang Y."/>
        </authorList>
    </citation>
    <scope>NUCLEOTIDE SEQUENCE [LARGE SCALE GENOMIC DNA]</scope>
    <source>
        <strain evidence="21">B3_TA06</strain>
    </source>
</reference>
<dbReference type="PIRSF" id="PIRSF000130">
    <property type="entry name" value="IMPDH"/>
    <property type="match status" value="1"/>
</dbReference>
<dbReference type="InterPro" id="IPR005990">
    <property type="entry name" value="IMP_DH"/>
</dbReference>
<comment type="subunit">
    <text evidence="3 13">Homotetramer.</text>
</comment>
<evidence type="ECO:0000256" key="15">
    <source>
        <dbReference type="PIRSR" id="PIRSR000130-3"/>
    </source>
</evidence>
<feature type="active site" description="Thioimidate intermediate" evidence="13 14">
    <location>
        <position position="305"/>
    </location>
</feature>
<evidence type="ECO:0000256" key="19">
    <source>
        <dbReference type="RuleBase" id="RU003928"/>
    </source>
</evidence>
<evidence type="ECO:0000256" key="4">
    <source>
        <dbReference type="ARBA" id="ARBA00022723"/>
    </source>
</evidence>
<evidence type="ECO:0000259" key="20">
    <source>
        <dbReference type="PROSITE" id="PS51371"/>
    </source>
</evidence>
<dbReference type="NCBIfam" id="TIGR01302">
    <property type="entry name" value="IMP_dehydrog"/>
    <property type="match status" value="1"/>
</dbReference>
<dbReference type="CDD" id="cd00381">
    <property type="entry name" value="IMPDH"/>
    <property type="match status" value="1"/>
</dbReference>
<evidence type="ECO:0000256" key="1">
    <source>
        <dbReference type="ARBA" id="ARBA00001958"/>
    </source>
</evidence>
<dbReference type="SUPFAM" id="SSF54631">
    <property type="entry name" value="CBS-domain pair"/>
    <property type="match status" value="1"/>
</dbReference>
<feature type="binding site" evidence="15">
    <location>
        <begin position="248"/>
        <end position="250"/>
    </location>
    <ligand>
        <name>NAD(+)</name>
        <dbReference type="ChEBI" id="CHEBI:57540"/>
    </ligand>
</feature>
<feature type="binding site" evidence="13 15">
    <location>
        <begin position="298"/>
        <end position="300"/>
    </location>
    <ligand>
        <name>NAD(+)</name>
        <dbReference type="ChEBI" id="CHEBI:57540"/>
    </ligand>
</feature>
<keyword evidence="8 13" id="KW-0630">Potassium</keyword>
<dbReference type="CDD" id="cd04601">
    <property type="entry name" value="CBS_pair_IMPDH"/>
    <property type="match status" value="1"/>
</dbReference>
<feature type="domain" description="CBS" evidence="20">
    <location>
        <begin position="94"/>
        <end position="150"/>
    </location>
</feature>
<gene>
    <name evidence="13" type="primary">guaB</name>
    <name evidence="21" type="ORF">CEE36_10335</name>
</gene>
<feature type="active site" description="Proton acceptor" evidence="13 14">
    <location>
        <position position="401"/>
    </location>
</feature>
<comment type="pathway">
    <text evidence="13 19">Purine metabolism; XMP biosynthesis via de novo pathway; XMP from IMP: step 1/1.</text>
</comment>
<dbReference type="HAMAP" id="MF_01964">
    <property type="entry name" value="IMPDH"/>
    <property type="match status" value="1"/>
</dbReference>
<dbReference type="AlphaFoldDB" id="A0A532UW42"/>
<keyword evidence="7 13" id="KW-0658">Purine biosynthesis</keyword>
<feature type="domain" description="CBS" evidence="20">
    <location>
        <begin position="154"/>
        <end position="211"/>
    </location>
</feature>
<name>A0A532UW42_UNCT6</name>
<comment type="function">
    <text evidence="13">Catalyzes the conversion of inosine 5'-phosphate (IMP) to xanthosine 5'-phosphate (XMP), the first committed and rate-limiting step in the de novo synthesis of guanine nucleotides, and therefore plays an important role in the regulation of cell growth.</text>
</comment>
<dbReference type="PANTHER" id="PTHR11911:SF111">
    <property type="entry name" value="INOSINE-5'-MONOPHOSPHATE DEHYDROGENASE"/>
    <property type="match status" value="1"/>
</dbReference>
<evidence type="ECO:0000256" key="8">
    <source>
        <dbReference type="ARBA" id="ARBA00022958"/>
    </source>
</evidence>
<accession>A0A532UW42</accession>
<comment type="similarity">
    <text evidence="2 13 18">Belongs to the IMPDH/GMPR family.</text>
</comment>
<feature type="binding site" evidence="13">
    <location>
        <position position="467"/>
    </location>
    <ligand>
        <name>K(+)</name>
        <dbReference type="ChEBI" id="CHEBI:29103"/>
        <note>ligand shared between two tetrameric partners</note>
    </ligand>
</feature>
<comment type="caution">
    <text evidence="21">The sequence shown here is derived from an EMBL/GenBank/DDBJ whole genome shotgun (WGS) entry which is preliminary data.</text>
</comment>
<dbReference type="PROSITE" id="PS00487">
    <property type="entry name" value="IMP_DH_GMP_RED"/>
    <property type="match status" value="1"/>
</dbReference>
<feature type="binding site" evidence="13">
    <location>
        <position position="413"/>
    </location>
    <ligand>
        <name>IMP</name>
        <dbReference type="ChEBI" id="CHEBI:58053"/>
    </ligand>
</feature>
<evidence type="ECO:0000313" key="21">
    <source>
        <dbReference type="EMBL" id="TKJ39158.1"/>
    </source>
</evidence>
<feature type="binding site" description="in other chain" evidence="13 16">
    <location>
        <position position="302"/>
    </location>
    <ligand>
        <name>K(+)</name>
        <dbReference type="ChEBI" id="CHEBI:29103"/>
        <note>ligand shared between two tetrameric partners</note>
    </ligand>
</feature>
<keyword evidence="4 13" id="KW-0479">Metal-binding</keyword>
<proteinExistence type="inferred from homology"/>
<feature type="binding site" evidence="13">
    <location>
        <begin position="338"/>
        <end position="340"/>
    </location>
    <ligand>
        <name>IMP</name>
        <dbReference type="ChEBI" id="CHEBI:58053"/>
    </ligand>
</feature>
<evidence type="ECO:0000256" key="5">
    <source>
        <dbReference type="ARBA" id="ARBA00022737"/>
    </source>
</evidence>
<dbReference type="InterPro" id="IPR001093">
    <property type="entry name" value="IMP_DH_GMPRt"/>
</dbReference>
<organism evidence="21 22">
    <name type="scientific">candidate division TA06 bacterium B3_TA06</name>
    <dbReference type="NCBI Taxonomy" id="2012487"/>
    <lineage>
        <taxon>Bacteria</taxon>
        <taxon>Bacteria division TA06</taxon>
    </lineage>
</organism>
<keyword evidence="11 17" id="KW-0129">CBS domain</keyword>
<feature type="binding site" evidence="13">
    <location>
        <position position="469"/>
    </location>
    <ligand>
        <name>K(+)</name>
        <dbReference type="ChEBI" id="CHEBI:29103"/>
        <note>ligand shared between two tetrameric partners</note>
    </ligand>
</feature>
<evidence type="ECO:0000256" key="17">
    <source>
        <dbReference type="PROSITE-ProRule" id="PRU00703"/>
    </source>
</evidence>
<dbReference type="SMART" id="SM01240">
    <property type="entry name" value="IMPDH"/>
    <property type="match status" value="1"/>
</dbReference>
<feature type="binding site" evidence="13">
    <location>
        <position position="468"/>
    </location>
    <ligand>
        <name>K(+)</name>
        <dbReference type="ChEBI" id="CHEBI:29103"/>
        <note>ligand shared between two tetrameric partners</note>
    </ligand>
</feature>
<dbReference type="Pfam" id="PF00571">
    <property type="entry name" value="CBS"/>
    <property type="match status" value="2"/>
</dbReference>
<protein>
    <recommendedName>
        <fullName evidence="13 19">Inosine-5'-monophosphate dehydrogenase</fullName>
        <shortName evidence="13">IMP dehydrogenase</shortName>
        <shortName evidence="13">IMPD</shortName>
        <shortName evidence="13">IMPDH</shortName>
        <ecNumber evidence="13 19">1.1.1.205</ecNumber>
    </recommendedName>
</protein>
<dbReference type="FunFam" id="3.20.20.70:FF:000003">
    <property type="entry name" value="GMP reductase"/>
    <property type="match status" value="1"/>
</dbReference>
<dbReference type="PROSITE" id="PS51371">
    <property type="entry name" value="CBS"/>
    <property type="match status" value="2"/>
</dbReference>
<evidence type="ECO:0000256" key="11">
    <source>
        <dbReference type="ARBA" id="ARBA00023122"/>
    </source>
</evidence>
<evidence type="ECO:0000256" key="6">
    <source>
        <dbReference type="ARBA" id="ARBA00022749"/>
    </source>
</evidence>
<feature type="binding site" evidence="13">
    <location>
        <position position="303"/>
    </location>
    <ligand>
        <name>IMP</name>
        <dbReference type="ChEBI" id="CHEBI:58053"/>
    </ligand>
</feature>
<evidence type="ECO:0000256" key="2">
    <source>
        <dbReference type="ARBA" id="ARBA00005502"/>
    </source>
</evidence>
<dbReference type="Gene3D" id="3.20.20.70">
    <property type="entry name" value="Aldolase class I"/>
    <property type="match status" value="1"/>
</dbReference>
<evidence type="ECO:0000313" key="22">
    <source>
        <dbReference type="Proteomes" id="UP000317778"/>
    </source>
</evidence>
<keyword evidence="5" id="KW-0677">Repeat</keyword>
<comment type="activity regulation">
    <text evidence="13">Mycophenolic acid (MPA) is a non-competitive inhibitor that prevents formation of the closed enzyme conformation by binding to the same site as the amobile flap. In contrast, mizoribine monophosphate (MZP) is a competitive inhibitor that induces the closed conformation. MPA is a potent inhibitor of mammalian IMPDHs but a poor inhibitor of the bacterial enzymes. MZP is a more potent inhibitor of bacterial IMPDH.</text>
</comment>
<feature type="binding site" description="in other chain" evidence="13 16">
    <location>
        <position position="300"/>
    </location>
    <ligand>
        <name>K(+)</name>
        <dbReference type="ChEBI" id="CHEBI:29103"/>
        <note>ligand shared between two tetrameric partners</note>
    </ligand>
</feature>
<evidence type="ECO:0000256" key="10">
    <source>
        <dbReference type="ARBA" id="ARBA00023027"/>
    </source>
</evidence>
<dbReference type="Proteomes" id="UP000317778">
    <property type="component" value="Unassembled WGS sequence"/>
</dbReference>